<dbReference type="GO" id="GO:0016616">
    <property type="term" value="F:oxidoreductase activity, acting on the CH-OH group of donors, NAD or NADP as acceptor"/>
    <property type="evidence" value="ECO:0007669"/>
    <property type="project" value="TreeGrafter"/>
</dbReference>
<organism evidence="4 5">
    <name type="scientific">Ensifer adhaerens</name>
    <name type="common">Sinorhizobium morelense</name>
    <dbReference type="NCBI Taxonomy" id="106592"/>
    <lineage>
        <taxon>Bacteria</taxon>
        <taxon>Pseudomonadati</taxon>
        <taxon>Pseudomonadota</taxon>
        <taxon>Alphaproteobacteria</taxon>
        <taxon>Hyphomicrobiales</taxon>
        <taxon>Rhizobiaceae</taxon>
        <taxon>Sinorhizobium/Ensifer group</taxon>
        <taxon>Ensifer</taxon>
    </lineage>
</organism>
<proteinExistence type="inferred from homology"/>
<protein>
    <submittedName>
        <fullName evidence="4">Epimerase</fullName>
    </submittedName>
</protein>
<evidence type="ECO:0000313" key="5">
    <source>
        <dbReference type="Proteomes" id="UP000037425"/>
    </source>
</evidence>
<evidence type="ECO:0000256" key="2">
    <source>
        <dbReference type="ARBA" id="ARBA00023445"/>
    </source>
</evidence>
<dbReference type="InterPro" id="IPR036291">
    <property type="entry name" value="NAD(P)-bd_dom_sf"/>
</dbReference>
<accession>A0A0L8C6K1</accession>
<dbReference type="SUPFAM" id="SSF51735">
    <property type="entry name" value="NAD(P)-binding Rossmann-fold domains"/>
    <property type="match status" value="1"/>
</dbReference>
<comment type="similarity">
    <text evidence="2">Belongs to the NAD(P)-dependent epimerase/dehydratase family. Dihydroflavonol-4-reductase subfamily.</text>
</comment>
<dbReference type="Proteomes" id="UP000037425">
    <property type="component" value="Unassembled WGS sequence"/>
</dbReference>
<reference evidence="5" key="1">
    <citation type="submission" date="2015-07" db="EMBL/GenBank/DDBJ databases">
        <title>Whole genome sequence of an Ensifer adhaerens strain isolated from a cave pool in the Wind Cave National Park.</title>
        <authorList>
            <person name="Eng W.W.H."/>
            <person name="Gan H.M."/>
            <person name="Barton H.A."/>
            <person name="Savka M.A."/>
        </authorList>
    </citation>
    <scope>NUCLEOTIDE SEQUENCE [LARGE SCALE GENOMIC DNA]</scope>
    <source>
        <strain evidence="5">SD006</strain>
    </source>
</reference>
<dbReference type="Gene3D" id="3.40.50.720">
    <property type="entry name" value="NAD(P)-binding Rossmann-like Domain"/>
    <property type="match status" value="1"/>
</dbReference>
<dbReference type="Pfam" id="PF01370">
    <property type="entry name" value="Epimerase"/>
    <property type="match status" value="1"/>
</dbReference>
<evidence type="ECO:0000259" key="3">
    <source>
        <dbReference type="Pfam" id="PF01370"/>
    </source>
</evidence>
<gene>
    <name evidence="4" type="ORF">AC244_02485</name>
</gene>
<keyword evidence="1" id="KW-0560">Oxidoreductase</keyword>
<sequence length="340" mass="36203">MNAKTPELVVVTGIGGFVGRHVAVTLLRQGYDVRGTVRTLARAQEIERAIRGAGGTEAGRLTFAVADLLGDEGWADALSGAVYLMHTASPFPASLPGEEAELIEPARSGTLRVLKAARVAAVRRVVLTSSIAAAIYGDGSAPFTEENWSDPESPFATPYYRSKTLAERSAWAYARESGLELVVINPSMILGPLLGGEVGTSVGVVRNLLRGKYPAMPKFSVPVVDVRDVADAHLRAMTVADAAGERFLIGGAALSLADISAVLRRHFPAYAGKLPKIILPNWMAAIAARFDPGLRLVVRELGRDSRISNDKARRILGWTPRTEEEAIRASAESLIAAGLV</sequence>
<dbReference type="RefSeq" id="WP_053247223.1">
    <property type="nucleotide sequence ID" value="NZ_LGAP01000001.1"/>
</dbReference>
<dbReference type="AlphaFoldDB" id="A0A0L8C6K1"/>
<dbReference type="PATRIC" id="fig|106592.7.peg.531"/>
<name>A0A0L8C6K1_ENSAD</name>
<dbReference type="FunFam" id="3.40.50.720:FF:000336">
    <property type="entry name" value="Aldehyde reductase"/>
    <property type="match status" value="1"/>
</dbReference>
<feature type="domain" description="NAD-dependent epimerase/dehydratase" evidence="3">
    <location>
        <begin position="9"/>
        <end position="250"/>
    </location>
</feature>
<dbReference type="InterPro" id="IPR001509">
    <property type="entry name" value="Epimerase_deHydtase"/>
</dbReference>
<dbReference type="InterPro" id="IPR050425">
    <property type="entry name" value="NAD(P)_dehydrat-like"/>
</dbReference>
<dbReference type="PANTHER" id="PTHR10366:SF564">
    <property type="entry name" value="STEROL-4-ALPHA-CARBOXYLATE 3-DEHYDROGENASE, DECARBOXYLATING"/>
    <property type="match status" value="1"/>
</dbReference>
<dbReference type="PANTHER" id="PTHR10366">
    <property type="entry name" value="NAD DEPENDENT EPIMERASE/DEHYDRATASE"/>
    <property type="match status" value="1"/>
</dbReference>
<evidence type="ECO:0000313" key="4">
    <source>
        <dbReference type="EMBL" id="KOF22418.1"/>
    </source>
</evidence>
<dbReference type="EMBL" id="LGAP01000001">
    <property type="protein sequence ID" value="KOF22418.1"/>
    <property type="molecule type" value="Genomic_DNA"/>
</dbReference>
<evidence type="ECO:0000256" key="1">
    <source>
        <dbReference type="ARBA" id="ARBA00023002"/>
    </source>
</evidence>
<comment type="caution">
    <text evidence="4">The sequence shown here is derived from an EMBL/GenBank/DDBJ whole genome shotgun (WGS) entry which is preliminary data.</text>
</comment>
<dbReference type="OrthoDB" id="9778052at2"/>